<feature type="region of interest" description="Disordered" evidence="1">
    <location>
        <begin position="513"/>
        <end position="557"/>
    </location>
</feature>
<feature type="compositionally biased region" description="Low complexity" evidence="1">
    <location>
        <begin position="406"/>
        <end position="430"/>
    </location>
</feature>
<feature type="region of interest" description="Disordered" evidence="1">
    <location>
        <begin position="322"/>
        <end position="367"/>
    </location>
</feature>
<feature type="compositionally biased region" description="Gly residues" evidence="1">
    <location>
        <begin position="436"/>
        <end position="446"/>
    </location>
</feature>
<gene>
    <name evidence="2" type="ORF">GPECTOR_4g770</name>
</gene>
<dbReference type="EMBL" id="LSYV01000005">
    <property type="protein sequence ID" value="KXZ54702.1"/>
    <property type="molecule type" value="Genomic_DNA"/>
</dbReference>
<dbReference type="Proteomes" id="UP000075714">
    <property type="component" value="Unassembled WGS sequence"/>
</dbReference>
<feature type="compositionally biased region" description="Acidic residues" evidence="1">
    <location>
        <begin position="536"/>
        <end position="546"/>
    </location>
</feature>
<protein>
    <submittedName>
        <fullName evidence="2">Uncharacterized protein</fullName>
    </submittedName>
</protein>
<sequence>MSAWLLPVAAAIRRASEEKALDAVNLASKIEEAFQCIYDGAGGGGVDRIYAGDGGDGGVDSDAEDDEHRHWIEQRRELQFVQVVCETCRWLAAAAESLPFADHSGSGGGGPASALAPPPPPPPLVVRSWELGRLDVRTELAREVARLGEGQAVQLTVVGGVAVATAVGVAFRLGHVHRNVCGFAAHMTDIDTRTATAAPGATATAGTACGGGGGGAGGGAAAELLESVRALGPLFIQPEELLPEAATAAAAGLAVPQQVPGPLAEHVIGLLAAQLGARGCAVLARADPWDGDSTEALLVLLARARARLRGLGRELVAVPLRRRGEKQAGSDGPDGGGGGGGGGGTAARESRRRQRRQAAAESDEWQGINEAVEEYLHNMLEEAEEPEPKPKAVTVTAAAAGAQGGAAAAASAAEEDASSPSPSSASAARAAEARHSGGGGGGGGEVEPGAPGAPVGVPCAADVPATWRGQPASAMCVTRDWRLRCRHLVAKLVGGWLGLRGSDVVVFMSGGLAAGGSGGGEGRDGQGQGEGGGRSEEEEDEEEEEKEERGARLYNPYHELDPELYMRDMVFLVMETPGDPRVGGTHARPPAAPPATRADPQPPIQAR</sequence>
<dbReference type="AlphaFoldDB" id="A0A150GYB7"/>
<evidence type="ECO:0000313" key="2">
    <source>
        <dbReference type="EMBL" id="KXZ54702.1"/>
    </source>
</evidence>
<comment type="caution">
    <text evidence="2">The sequence shown here is derived from an EMBL/GenBank/DDBJ whole genome shotgun (WGS) entry which is preliminary data.</text>
</comment>
<feature type="compositionally biased region" description="Gly residues" evidence="1">
    <location>
        <begin position="513"/>
        <end position="532"/>
    </location>
</feature>
<accession>A0A150GYB7</accession>
<keyword evidence="3" id="KW-1185">Reference proteome</keyword>
<organism evidence="2 3">
    <name type="scientific">Gonium pectorale</name>
    <name type="common">Green alga</name>
    <dbReference type="NCBI Taxonomy" id="33097"/>
    <lineage>
        <taxon>Eukaryota</taxon>
        <taxon>Viridiplantae</taxon>
        <taxon>Chlorophyta</taxon>
        <taxon>core chlorophytes</taxon>
        <taxon>Chlorophyceae</taxon>
        <taxon>CS clade</taxon>
        <taxon>Chlamydomonadales</taxon>
        <taxon>Volvocaceae</taxon>
        <taxon>Gonium</taxon>
    </lineage>
</organism>
<evidence type="ECO:0000313" key="3">
    <source>
        <dbReference type="Proteomes" id="UP000075714"/>
    </source>
</evidence>
<name>A0A150GYB7_GONPE</name>
<proteinExistence type="predicted"/>
<feature type="region of interest" description="Disordered" evidence="1">
    <location>
        <begin position="406"/>
        <end position="453"/>
    </location>
</feature>
<reference evidence="3" key="1">
    <citation type="journal article" date="2016" name="Nat. Commun.">
        <title>The Gonium pectorale genome demonstrates co-option of cell cycle regulation during the evolution of multicellularity.</title>
        <authorList>
            <person name="Hanschen E.R."/>
            <person name="Marriage T.N."/>
            <person name="Ferris P.J."/>
            <person name="Hamaji T."/>
            <person name="Toyoda A."/>
            <person name="Fujiyama A."/>
            <person name="Neme R."/>
            <person name="Noguchi H."/>
            <person name="Minakuchi Y."/>
            <person name="Suzuki M."/>
            <person name="Kawai-Toyooka H."/>
            <person name="Smith D.R."/>
            <person name="Sparks H."/>
            <person name="Anderson J."/>
            <person name="Bakaric R."/>
            <person name="Luria V."/>
            <person name="Karger A."/>
            <person name="Kirschner M.W."/>
            <person name="Durand P.M."/>
            <person name="Michod R.E."/>
            <person name="Nozaki H."/>
            <person name="Olson B.J."/>
        </authorList>
    </citation>
    <scope>NUCLEOTIDE SEQUENCE [LARGE SCALE GENOMIC DNA]</scope>
    <source>
        <strain evidence="3">NIES-2863</strain>
    </source>
</reference>
<feature type="compositionally biased region" description="Gly residues" evidence="1">
    <location>
        <begin position="332"/>
        <end position="345"/>
    </location>
</feature>
<evidence type="ECO:0000256" key="1">
    <source>
        <dbReference type="SAM" id="MobiDB-lite"/>
    </source>
</evidence>
<feature type="region of interest" description="Disordered" evidence="1">
    <location>
        <begin position="576"/>
        <end position="607"/>
    </location>
</feature>